<evidence type="ECO:0000256" key="5">
    <source>
        <dbReference type="ARBA" id="ARBA00022679"/>
    </source>
</evidence>
<accession>A0ABR1LWJ2</accession>
<name>A0ABR1LWJ2_9PEZI</name>
<dbReference type="PANTHER" id="PTHR44998:SF1">
    <property type="entry name" value="UDP-N-ACETYLGLUCOSAMINE--PEPTIDE N-ACETYLGLUCOSAMINYLTRANSFERASE 110 KDA SUBUNIT"/>
    <property type="match status" value="1"/>
</dbReference>
<keyword evidence="6" id="KW-0677">Repeat</keyword>
<evidence type="ECO:0000256" key="2">
    <source>
        <dbReference type="ARBA" id="ARBA00005386"/>
    </source>
</evidence>
<feature type="region of interest" description="Disordered" evidence="9">
    <location>
        <begin position="698"/>
        <end position="720"/>
    </location>
</feature>
<comment type="caution">
    <text evidence="11">The sequence shown here is derived from an EMBL/GenBank/DDBJ whole genome shotgun (WGS) entry which is preliminary data.</text>
</comment>
<feature type="repeat" description="TPR" evidence="8">
    <location>
        <begin position="989"/>
        <end position="1022"/>
    </location>
</feature>
<feature type="compositionally biased region" description="Basic and acidic residues" evidence="9">
    <location>
        <begin position="481"/>
        <end position="493"/>
    </location>
</feature>
<dbReference type="Gene3D" id="3.40.50.2000">
    <property type="entry name" value="Glycogen Phosphorylase B"/>
    <property type="match status" value="1"/>
</dbReference>
<feature type="repeat" description="TPR" evidence="8">
    <location>
        <begin position="955"/>
        <end position="988"/>
    </location>
</feature>
<dbReference type="InterPro" id="IPR011990">
    <property type="entry name" value="TPR-like_helical_dom_sf"/>
</dbReference>
<feature type="repeat" description="TPR" evidence="8">
    <location>
        <begin position="609"/>
        <end position="642"/>
    </location>
</feature>
<dbReference type="Pfam" id="PF13844">
    <property type="entry name" value="Glyco_transf_41"/>
    <property type="match status" value="2"/>
</dbReference>
<keyword evidence="5 11" id="KW-0808">Transferase</keyword>
<evidence type="ECO:0000256" key="6">
    <source>
        <dbReference type="ARBA" id="ARBA00022737"/>
    </source>
</evidence>
<dbReference type="InterPro" id="IPR019734">
    <property type="entry name" value="TPR_rpt"/>
</dbReference>
<evidence type="ECO:0000256" key="3">
    <source>
        <dbReference type="ARBA" id="ARBA00011970"/>
    </source>
</evidence>
<evidence type="ECO:0000313" key="11">
    <source>
        <dbReference type="EMBL" id="KAK7539559.1"/>
    </source>
</evidence>
<dbReference type="Proteomes" id="UP001360953">
    <property type="component" value="Unassembled WGS sequence"/>
</dbReference>
<evidence type="ECO:0000256" key="7">
    <source>
        <dbReference type="ARBA" id="ARBA00022803"/>
    </source>
</evidence>
<feature type="region of interest" description="Disordered" evidence="9">
    <location>
        <begin position="364"/>
        <end position="401"/>
    </location>
</feature>
<feature type="compositionally biased region" description="Low complexity" evidence="9">
    <location>
        <begin position="370"/>
        <end position="385"/>
    </location>
</feature>
<evidence type="ECO:0000256" key="1">
    <source>
        <dbReference type="ARBA" id="ARBA00004922"/>
    </source>
</evidence>
<evidence type="ECO:0000313" key="12">
    <source>
        <dbReference type="Proteomes" id="UP001360953"/>
    </source>
</evidence>
<sequence>MTTVRQLHPQPLASHHLGRNHSHGSYNSVPVSPRSRNVADTAPRHRPQHSQQLPQNYALPLQKTSLLPFRGSPKQGHAKSENSEHMLRRKTPNGILPAAYDGTSMEHIEKPHAMKHILLPVSDPSALPYGPTQELPLRTPSMLQQGSQTQMNQMRQPQQQRQQHTQLLAGDAWDPTALRFDPPTASRKQGQQFHQIDSMLNQVPTPQQLQYLQMVQSFGGAMQPPMQSPLGPTVSNETGFYGPYWPDGTYVPYRPAAMRDPRYNSASLSPWFPQESGYANKIGNTWSTSGNPSLGINQHHAAQLMSGLNAGVTGYNAGATSYGNPAFHVPNDQAWPSAPQLSVQLPPTSQNLFLSGLSNRLGSNNYQRPSLSHHSSSYSSHTSNSAKPTPIASPLTEFGPEGESREKVLDWAHQIYIELLNYLHQSRRHNQHGRHGHFQSQPSIFPKPPRHSGGSFAKSKHSSHNSVSSDPRRPSTSYDFPRSEPTLRPHRFDSFPTTPGHDSRHHHRSSWQKQVVNSIPRSEAKASDLYNLIPKLSSSSISSIYPQLGRDLPSLSFQALDRITHFCQESNWTWIDGILVGGCLAYALGDHQKALVWYSKILDVDPHHVEALSNVAATLHSLGRKQEAEQHWWRAIRLRPTYFEAVEHLVQLLCADHRNKEAIRIIEYVENNLHMSKQPKHSADANLADQHAHVQGDYGFSDQESSLDRKDAGDFPDCDSPGYGSSGYAIPGSENGRMLSLVHAKGNLLYSLGDNAGAAKAFENAVLISAGIRGHGVNRLIKHILRVVDEDEYGTAHPGAHISNSNEPILLPPVAALKTAQLAFPNNGDLPGLRHIPHKGMSRKAAVSTTSNSLLSLAKIFQDGMASGQPKAPYQSAYGVREILALYYLSLSLQPSPSTANNVGILLASVQQTMPPKRIFQDPQQTRIPGVVPGSGIALALAYYNYGLNLDATHAHLYTNLGSLLKDLGQLKMAITMYEQAVHCDGSFDIALANLANAVKDDGRIADAIVYYKRAVKVNPEFAEAVCGLANALNSVCGWSGRGGIADEGGRRDRWHVDDQGMLLDATMPGAVSSGWLKRVVDLVEKQLAEGEDWGRGTMTSHFLESALRVLVHTGAPTHEDIHERMENMKRVLKSWANHKWEGHRLVRLVERATRRVAWQWYQDRWVSGKDRSLSHYRRPRLPSSLIVPTAPTILPFHTFTCPMSAKQIRLISQRNGLRISVSTLKAPWMPSTVYEPPPPPNPYLKVGYVSSDFNNHPLAHLMQSVFGMHNRARVKAYCYATTMSDNSPHRQQIERESPVFYDVHSWSTEQLVQQIVKDGIHILINLNGYTRGARNEVFAARPAPVQMSFMGFAGTLGAEWCDYLLADETAVPPSTLRPWRRNVDLEDQLVDENSGGDQDDWVYGENIIYARDTFFCCDHRQSAPDAHGEQLDWEQEQYRRWKMRKELFPDLPDDVLIMANFNQLYKIEPTTFRTWLRILANLPKAVLWLLRFPDVGETYLKQTALAWAGPEVASRVIFTDVAPKNQHISRARVCDLFLDTPECNAHTTAADVLWSGTPLLTFPRYSYKMCSRMAASILKGALPNNDAGHKAARELIAKDEDEYERFAIRLGSNCRYEGHRVKGRLADLRRLLYESRWHSALYDTKRWVMDLEESYERAWDRWVRAEGGDIWLEGSRPRNSMKVPDWWRG</sequence>
<dbReference type="Gene3D" id="3.40.50.11380">
    <property type="match status" value="1"/>
</dbReference>
<dbReference type="EC" id="2.4.1.255" evidence="3"/>
<feature type="domain" description="O-GlcNAc transferase C-terminal" evidence="10">
    <location>
        <begin position="1451"/>
        <end position="1652"/>
    </location>
</feature>
<dbReference type="SMART" id="SM00028">
    <property type="entry name" value="TPR"/>
    <property type="match status" value="5"/>
</dbReference>
<gene>
    <name evidence="11" type="ORF">J3D65DRAFT_693115</name>
</gene>
<dbReference type="GeneID" id="92036858"/>
<dbReference type="EMBL" id="JBBPEH010000004">
    <property type="protein sequence ID" value="KAK7539559.1"/>
    <property type="molecule type" value="Genomic_DNA"/>
</dbReference>
<dbReference type="PANTHER" id="PTHR44998">
    <property type="match status" value="1"/>
</dbReference>
<comment type="pathway">
    <text evidence="1">Protein modification; protein glycosylation.</text>
</comment>
<feature type="compositionally biased region" description="Basic residues" evidence="9">
    <location>
        <begin position="428"/>
        <end position="437"/>
    </location>
</feature>
<reference evidence="11 12" key="1">
    <citation type="submission" date="2024-04" db="EMBL/GenBank/DDBJ databases">
        <title>Phyllosticta paracitricarpa is synonymous to the EU quarantine fungus P. citricarpa based on phylogenomic analyses.</title>
        <authorList>
            <consortium name="Lawrence Berkeley National Laboratory"/>
            <person name="Van ingen-buijs V.A."/>
            <person name="Van westerhoven A.C."/>
            <person name="Haridas S."/>
            <person name="Skiadas P."/>
            <person name="Martin F."/>
            <person name="Groenewald J.Z."/>
            <person name="Crous P.W."/>
            <person name="Seidl M.F."/>
        </authorList>
    </citation>
    <scope>NUCLEOTIDE SEQUENCE [LARGE SCALE GENOMIC DNA]</scope>
    <source>
        <strain evidence="11 12">CPC 17464</strain>
    </source>
</reference>
<protein>
    <recommendedName>
        <fullName evidence="3">protein O-GlcNAc transferase</fullName>
        <ecNumber evidence="3">2.4.1.255</ecNumber>
    </recommendedName>
</protein>
<feature type="region of interest" description="Disordered" evidence="9">
    <location>
        <begin position="1"/>
        <end position="89"/>
    </location>
</feature>
<dbReference type="InterPro" id="IPR029489">
    <property type="entry name" value="OGT/SEC/SPY_C"/>
</dbReference>
<evidence type="ECO:0000259" key="10">
    <source>
        <dbReference type="Pfam" id="PF13844"/>
    </source>
</evidence>
<keyword evidence="4" id="KW-0328">Glycosyltransferase</keyword>
<comment type="similarity">
    <text evidence="2">Belongs to the glycosyltransferase 41 family. O-GlcNAc transferase subfamily.</text>
</comment>
<evidence type="ECO:0000256" key="8">
    <source>
        <dbReference type="PROSITE-ProRule" id="PRU00339"/>
    </source>
</evidence>
<dbReference type="Pfam" id="PF13374">
    <property type="entry name" value="TPR_10"/>
    <property type="match status" value="1"/>
</dbReference>
<organism evidence="11 12">
    <name type="scientific">Phyllosticta citribraziliensis</name>
    <dbReference type="NCBI Taxonomy" id="989973"/>
    <lineage>
        <taxon>Eukaryota</taxon>
        <taxon>Fungi</taxon>
        <taxon>Dikarya</taxon>
        <taxon>Ascomycota</taxon>
        <taxon>Pezizomycotina</taxon>
        <taxon>Dothideomycetes</taxon>
        <taxon>Dothideomycetes incertae sedis</taxon>
        <taxon>Botryosphaeriales</taxon>
        <taxon>Phyllostictaceae</taxon>
        <taxon>Phyllosticta</taxon>
    </lineage>
</organism>
<keyword evidence="12" id="KW-1185">Reference proteome</keyword>
<evidence type="ECO:0000256" key="4">
    <source>
        <dbReference type="ARBA" id="ARBA00022676"/>
    </source>
</evidence>
<dbReference type="Gene3D" id="1.25.40.10">
    <property type="entry name" value="Tetratricopeptide repeat domain"/>
    <property type="match status" value="3"/>
</dbReference>
<keyword evidence="7 8" id="KW-0802">TPR repeat</keyword>
<dbReference type="Pfam" id="PF13181">
    <property type="entry name" value="TPR_8"/>
    <property type="match status" value="1"/>
</dbReference>
<feature type="domain" description="O-GlcNAc transferase C-terminal" evidence="10">
    <location>
        <begin position="1192"/>
        <end position="1373"/>
    </location>
</feature>
<proteinExistence type="inferred from homology"/>
<dbReference type="SUPFAM" id="SSF48452">
    <property type="entry name" value="TPR-like"/>
    <property type="match status" value="1"/>
</dbReference>
<evidence type="ECO:0000256" key="9">
    <source>
        <dbReference type="SAM" id="MobiDB-lite"/>
    </source>
</evidence>
<dbReference type="GO" id="GO:0016740">
    <property type="term" value="F:transferase activity"/>
    <property type="evidence" value="ECO:0007669"/>
    <property type="project" value="UniProtKB-KW"/>
</dbReference>
<dbReference type="PROSITE" id="PS50005">
    <property type="entry name" value="TPR"/>
    <property type="match status" value="3"/>
</dbReference>
<feature type="region of interest" description="Disordered" evidence="9">
    <location>
        <begin position="428"/>
        <end position="516"/>
    </location>
</feature>
<dbReference type="RefSeq" id="XP_066656830.1">
    <property type="nucleotide sequence ID" value="XM_066803952.1"/>
</dbReference>